<accession>A0A3P1CAQ9</accession>
<feature type="transmembrane region" description="Helical" evidence="1">
    <location>
        <begin position="9"/>
        <end position="27"/>
    </location>
</feature>
<reference evidence="2 3" key="1">
    <citation type="submission" date="2018-11" db="EMBL/GenBank/DDBJ databases">
        <authorList>
            <person name="Zhou Z."/>
            <person name="Wang G."/>
        </authorList>
    </citation>
    <scope>NUCLEOTIDE SEQUENCE [LARGE SCALE GENOMIC DNA]</scope>
    <source>
        <strain evidence="2 3">KCTC42998</strain>
    </source>
</reference>
<evidence type="ECO:0000313" key="3">
    <source>
        <dbReference type="Proteomes" id="UP000274271"/>
    </source>
</evidence>
<keyword evidence="1" id="KW-0812">Transmembrane</keyword>
<name>A0A3P1CAQ9_9BACT</name>
<comment type="caution">
    <text evidence="2">The sequence shown here is derived from an EMBL/GenBank/DDBJ whole genome shotgun (WGS) entry which is preliminary data.</text>
</comment>
<dbReference type="EMBL" id="RQJP01000008">
    <property type="protein sequence ID" value="RRB09954.1"/>
    <property type="molecule type" value="Genomic_DNA"/>
</dbReference>
<sequence>MTEFLNKISIYDQLSYIVVGGLFYSFFDYDLSFFGLDLKRITENAFGIAVAVYFLGHVAQAVANQFIRENKDSYTQRECDILNEIKQNFGIKDYSDKEAFGICYMWALANDKTAHVETMNARYGLYRGWFVVLFLQSVFYLCLILKDAIHKQYDVRFLVGLAFTVPIGFLMKKRSKRFYQNIADKTFQTFIVFKKNAT</sequence>
<keyword evidence="3" id="KW-1185">Reference proteome</keyword>
<feature type="transmembrane region" description="Helical" evidence="1">
    <location>
        <begin position="47"/>
        <end position="67"/>
    </location>
</feature>
<feature type="transmembrane region" description="Helical" evidence="1">
    <location>
        <begin position="155"/>
        <end position="171"/>
    </location>
</feature>
<evidence type="ECO:0000256" key="1">
    <source>
        <dbReference type="SAM" id="Phobius"/>
    </source>
</evidence>
<protein>
    <submittedName>
        <fullName evidence="2">Uncharacterized protein</fullName>
    </submittedName>
</protein>
<keyword evidence="1" id="KW-0472">Membrane</keyword>
<keyword evidence="1" id="KW-1133">Transmembrane helix</keyword>
<feature type="transmembrane region" description="Helical" evidence="1">
    <location>
        <begin position="129"/>
        <end position="149"/>
    </location>
</feature>
<evidence type="ECO:0000313" key="2">
    <source>
        <dbReference type="EMBL" id="RRB09954.1"/>
    </source>
</evidence>
<dbReference type="RefSeq" id="WP_124910695.1">
    <property type="nucleotide sequence ID" value="NZ_RQJP01000008.1"/>
</dbReference>
<proteinExistence type="predicted"/>
<organism evidence="2 3">
    <name type="scientific">Larkinella knui</name>
    <dbReference type="NCBI Taxonomy" id="2025310"/>
    <lineage>
        <taxon>Bacteria</taxon>
        <taxon>Pseudomonadati</taxon>
        <taxon>Bacteroidota</taxon>
        <taxon>Cytophagia</taxon>
        <taxon>Cytophagales</taxon>
        <taxon>Spirosomataceae</taxon>
        <taxon>Larkinella</taxon>
    </lineage>
</organism>
<gene>
    <name evidence="2" type="ORF">EHT87_31030</name>
</gene>
<dbReference type="AlphaFoldDB" id="A0A3P1CAQ9"/>
<dbReference type="Proteomes" id="UP000274271">
    <property type="component" value="Unassembled WGS sequence"/>
</dbReference>